<dbReference type="PANTHER" id="PTHR43265:SF1">
    <property type="entry name" value="ESTERASE ESTD"/>
    <property type="match status" value="1"/>
</dbReference>
<proteinExistence type="predicted"/>
<reference evidence="2" key="1">
    <citation type="journal article" date="2014" name="Front. Microbiol.">
        <title>High frequency of phylogenetically diverse reductive dehalogenase-homologous genes in deep subseafloor sedimentary metagenomes.</title>
        <authorList>
            <person name="Kawai M."/>
            <person name="Futagami T."/>
            <person name="Toyoda A."/>
            <person name="Takaki Y."/>
            <person name="Nishi S."/>
            <person name="Hori S."/>
            <person name="Arai W."/>
            <person name="Tsubouchi T."/>
            <person name="Morono Y."/>
            <person name="Uchiyama I."/>
            <person name="Ito T."/>
            <person name="Fujiyama A."/>
            <person name="Inagaki F."/>
            <person name="Takami H."/>
        </authorList>
    </citation>
    <scope>NUCLEOTIDE SEQUENCE</scope>
    <source>
        <strain evidence="2">Expedition CK06-06</strain>
    </source>
</reference>
<dbReference type="EMBL" id="BARS01008493">
    <property type="protein sequence ID" value="GAF79608.1"/>
    <property type="molecule type" value="Genomic_DNA"/>
</dbReference>
<dbReference type="InterPro" id="IPR022742">
    <property type="entry name" value="Hydrolase_4"/>
</dbReference>
<dbReference type="Pfam" id="PF12146">
    <property type="entry name" value="Hydrolase_4"/>
    <property type="match status" value="1"/>
</dbReference>
<protein>
    <recommendedName>
        <fullName evidence="1">Serine aminopeptidase S33 domain-containing protein</fullName>
    </recommendedName>
</protein>
<comment type="caution">
    <text evidence="2">The sequence shown here is derived from an EMBL/GenBank/DDBJ whole genome shotgun (WGS) entry which is preliminary data.</text>
</comment>
<organism evidence="2">
    <name type="scientific">marine sediment metagenome</name>
    <dbReference type="NCBI Taxonomy" id="412755"/>
    <lineage>
        <taxon>unclassified sequences</taxon>
        <taxon>metagenomes</taxon>
        <taxon>ecological metagenomes</taxon>
    </lineage>
</organism>
<evidence type="ECO:0000259" key="1">
    <source>
        <dbReference type="Pfam" id="PF12146"/>
    </source>
</evidence>
<dbReference type="PANTHER" id="PTHR43265">
    <property type="entry name" value="ESTERASE ESTD"/>
    <property type="match status" value="1"/>
</dbReference>
<dbReference type="SUPFAM" id="SSF53474">
    <property type="entry name" value="alpha/beta-Hydrolases"/>
    <property type="match status" value="1"/>
</dbReference>
<dbReference type="InterPro" id="IPR053145">
    <property type="entry name" value="AB_hydrolase_Est10"/>
</dbReference>
<gene>
    <name evidence="2" type="ORF">S01H1_16184</name>
</gene>
<feature type="domain" description="Serine aminopeptidase S33" evidence="1">
    <location>
        <begin position="201"/>
        <end position="270"/>
    </location>
</feature>
<accession>X0SEY5</accession>
<sequence>MRNKSAFIIGIFVALILITALSTLSKGAETEDIEGVWMGTLKVSVVELRIVFKINANANGTLAATMDSPDQGAENIAVSKVTFENGRLYLESKVVQGTYEGQIKEDGSIEGKWQQGGISFPLLLKRIDEAPTLHRPQEPKKPYPYIEEEVTYENEKAGIKLAGTLTIPRSEGPFPAVILITGSGGQDRNETVFGHRPFLVLADYLTRKGIAVLRVDDRGVGGSTGNLLEATSEDFAGDVLTGVNYLKSRKEVNPKKIGLIGHSEGGIIAPIAAVRS</sequence>
<dbReference type="GO" id="GO:0052689">
    <property type="term" value="F:carboxylic ester hydrolase activity"/>
    <property type="evidence" value="ECO:0007669"/>
    <property type="project" value="TreeGrafter"/>
</dbReference>
<dbReference type="AlphaFoldDB" id="X0SEY5"/>
<dbReference type="InterPro" id="IPR029058">
    <property type="entry name" value="AB_hydrolase_fold"/>
</dbReference>
<name>X0SEY5_9ZZZZ</name>
<dbReference type="Gene3D" id="3.40.50.1820">
    <property type="entry name" value="alpha/beta hydrolase"/>
    <property type="match status" value="1"/>
</dbReference>
<evidence type="ECO:0000313" key="2">
    <source>
        <dbReference type="EMBL" id="GAF79608.1"/>
    </source>
</evidence>
<feature type="non-terminal residue" evidence="2">
    <location>
        <position position="276"/>
    </location>
</feature>